<dbReference type="Pfam" id="PF05573">
    <property type="entry name" value="NosL"/>
    <property type="match status" value="1"/>
</dbReference>
<accession>A0AAP3E878</accession>
<organism evidence="1 2">
    <name type="scientific">Natronosalvus hydrolyticus</name>
    <dbReference type="NCBI Taxonomy" id="2979988"/>
    <lineage>
        <taxon>Archaea</taxon>
        <taxon>Methanobacteriati</taxon>
        <taxon>Methanobacteriota</taxon>
        <taxon>Stenosarchaea group</taxon>
        <taxon>Halobacteria</taxon>
        <taxon>Halobacteriales</taxon>
        <taxon>Natrialbaceae</taxon>
        <taxon>Natronosalvus</taxon>
    </lineage>
</organism>
<comment type="caution">
    <text evidence="1">The sequence shown here is derived from an EMBL/GenBank/DDBJ whole genome shotgun (WGS) entry which is preliminary data.</text>
</comment>
<reference evidence="1 2" key="1">
    <citation type="submission" date="2022-09" db="EMBL/GenBank/DDBJ databases">
        <title>Enrichment on poylsaccharides allowed isolation of novel metabolic and taxonomic groups of Haloarchaea.</title>
        <authorList>
            <person name="Sorokin D.Y."/>
            <person name="Elcheninov A.G."/>
            <person name="Khizhniak T.V."/>
            <person name="Kolganova T.V."/>
            <person name="Kublanov I.V."/>
        </authorList>
    </citation>
    <scope>NUCLEOTIDE SEQUENCE [LARGE SCALE GENOMIC DNA]</scope>
    <source>
        <strain evidence="1 2">AArc-curdl1</strain>
    </source>
</reference>
<dbReference type="PANTHER" id="PTHR41247:SF1">
    <property type="entry name" value="HTH-TYPE TRANSCRIPTIONAL REPRESSOR YCNK"/>
    <property type="match status" value="1"/>
</dbReference>
<evidence type="ECO:0000313" key="2">
    <source>
        <dbReference type="Proteomes" id="UP001321047"/>
    </source>
</evidence>
<dbReference type="Gene3D" id="3.30.70.2050">
    <property type="match status" value="1"/>
</dbReference>
<name>A0AAP3E878_9EURY</name>
<dbReference type="InterPro" id="IPR006311">
    <property type="entry name" value="TAT_signal"/>
</dbReference>
<keyword evidence="2" id="KW-1185">Reference proteome</keyword>
<dbReference type="PROSITE" id="PS51318">
    <property type="entry name" value="TAT"/>
    <property type="match status" value="1"/>
</dbReference>
<dbReference type="AlphaFoldDB" id="A0AAP3E878"/>
<protein>
    <submittedName>
        <fullName evidence="1">Nitrous oxide reductase accessory protein NosL</fullName>
    </submittedName>
</protein>
<dbReference type="PANTHER" id="PTHR41247">
    <property type="entry name" value="HTH-TYPE TRANSCRIPTIONAL REPRESSOR YCNK"/>
    <property type="match status" value="1"/>
</dbReference>
<dbReference type="SUPFAM" id="SSF160387">
    <property type="entry name" value="NosL/MerB-like"/>
    <property type="match status" value="1"/>
</dbReference>
<gene>
    <name evidence="1" type="ORF">OB919_16895</name>
</gene>
<evidence type="ECO:0000313" key="1">
    <source>
        <dbReference type="EMBL" id="MCU4753640.1"/>
    </source>
</evidence>
<sequence length="197" mass="21743">MAPRHTHYHYCHEAVSCTDQHQLSGLSRRRFLAGTAIATTTGLAGCLGDDDEDAQPAEPIALTGGRECAVCGMVIEDHYGPAGQVFYEDDDEPVVFDSLTELLVYHDEQRQRGTDARGVFVTDYSSVDYDLEEQDGSPYISTHAEREAFADAMELFYLVDSEIQGAMGADHVPFSSREDAEALREDVGGDILEWDDL</sequence>
<dbReference type="EMBL" id="JAOPJZ010000019">
    <property type="protein sequence ID" value="MCU4753640.1"/>
    <property type="molecule type" value="Genomic_DNA"/>
</dbReference>
<proteinExistence type="predicted"/>
<dbReference type="Proteomes" id="UP001321047">
    <property type="component" value="Unassembled WGS sequence"/>
</dbReference>
<dbReference type="InterPro" id="IPR008719">
    <property type="entry name" value="N2O_reductase_NosL"/>
</dbReference>
<dbReference type="RefSeq" id="WP_342809951.1">
    <property type="nucleotide sequence ID" value="NZ_JAOPJZ010000019.1"/>
</dbReference>